<dbReference type="InterPro" id="IPR004821">
    <property type="entry name" value="Cyt_trans-like"/>
</dbReference>
<sequence>MLENGETNGHTNGNGSAWDTKQHKDIRVWCDGCYDMVHFGHANSLRQAKALGGYLVVGVHTDEEITKHKGPPVFTEQERYKMVRGIKWVDEVVEGAPYVTTLETLDRYDCDFCVHGDDITTTAEGMDTYQLVKTAGRYREVERTAGVSTTDLVGRMLLLTRNHFKRGQYEYSVAKEHSTTMGQDSSARSPWTGCSQFLPTTQKIIQFSDGKAPKDGDKIVYVAGAFDLFHVGHLDFLEKARKLGDYLIVGLHTDPIVNRYKGANFPIMNLHERVLSVLACKYVSEVVIGAPYKVTEDLMSHFKVDVVLHGETSVMDDEDGSDPYEIPKRHDKFMTLKSGNDMTTEKIVERIIRNRMEFQERNNLKEQKELAVLNLLKNMQTAGFE</sequence>
<dbReference type="CDD" id="cd02174">
    <property type="entry name" value="CCT"/>
    <property type="match status" value="1"/>
</dbReference>
<dbReference type="PANTHER" id="PTHR45780:SF2">
    <property type="entry name" value="ETHANOLAMINE-PHOSPHATE CYTIDYLYLTRANSFERASE"/>
    <property type="match status" value="1"/>
</dbReference>
<comment type="pathway">
    <text evidence="9">Phospholipid metabolism; phosphatidylethanolamine biosynthesis; phosphatidylethanolamine from ethanolamine: step 2/3.</text>
</comment>
<evidence type="ECO:0000256" key="7">
    <source>
        <dbReference type="ARBA" id="ARBA00023209"/>
    </source>
</evidence>
<dbReference type="GO" id="GO:0004306">
    <property type="term" value="F:ethanolamine-phosphate cytidylyltransferase activity"/>
    <property type="evidence" value="ECO:0007669"/>
    <property type="project" value="UniProtKB-EC"/>
</dbReference>
<accession>A0A9N9MJ06</accession>
<keyword evidence="7" id="KW-0594">Phospholipid biosynthesis</keyword>
<dbReference type="CDD" id="cd02173">
    <property type="entry name" value="ECT"/>
    <property type="match status" value="1"/>
</dbReference>
<protein>
    <recommendedName>
        <fullName evidence="10">ethanolamine-phosphate cytidylyltransferase</fullName>
        <ecNumber evidence="10">2.7.7.14</ecNumber>
    </recommendedName>
    <alternativeName>
        <fullName evidence="11">CTP:phosphoethanolamine cytidylyltransferase</fullName>
    </alternativeName>
</protein>
<dbReference type="EC" id="2.7.7.14" evidence="10"/>
<feature type="domain" description="Cytidyltransferase-like" evidence="12">
    <location>
        <begin position="222"/>
        <end position="317"/>
    </location>
</feature>
<dbReference type="FunFam" id="3.40.50.620:FF:000108">
    <property type="entry name" value="Ethanolamine-phosphate cytidylyltransferase isoform 2"/>
    <property type="match status" value="1"/>
</dbReference>
<dbReference type="Proteomes" id="UP001152799">
    <property type="component" value="Chromosome 2"/>
</dbReference>
<dbReference type="GO" id="GO:0006646">
    <property type="term" value="P:phosphatidylethanolamine biosynthetic process"/>
    <property type="evidence" value="ECO:0007669"/>
    <property type="project" value="InterPro"/>
</dbReference>
<evidence type="ECO:0000256" key="6">
    <source>
        <dbReference type="ARBA" id="ARBA00023098"/>
    </source>
</evidence>
<keyword evidence="5" id="KW-0548">Nucleotidyltransferase</keyword>
<keyword evidence="8" id="KW-1208">Phospholipid metabolism</keyword>
<dbReference type="GO" id="GO:0005737">
    <property type="term" value="C:cytoplasm"/>
    <property type="evidence" value="ECO:0007669"/>
    <property type="project" value="TreeGrafter"/>
</dbReference>
<comment type="similarity">
    <text evidence="2">Belongs to the cytidylyltransferase family.</text>
</comment>
<evidence type="ECO:0000256" key="4">
    <source>
        <dbReference type="ARBA" id="ARBA00022679"/>
    </source>
</evidence>
<gene>
    <name evidence="13" type="ORF">CEUTPL_LOCUS4736</name>
</gene>
<evidence type="ECO:0000256" key="1">
    <source>
        <dbReference type="ARBA" id="ARBA00005189"/>
    </source>
</evidence>
<organism evidence="13 14">
    <name type="scientific">Ceutorhynchus assimilis</name>
    <name type="common">cabbage seed weevil</name>
    <dbReference type="NCBI Taxonomy" id="467358"/>
    <lineage>
        <taxon>Eukaryota</taxon>
        <taxon>Metazoa</taxon>
        <taxon>Ecdysozoa</taxon>
        <taxon>Arthropoda</taxon>
        <taxon>Hexapoda</taxon>
        <taxon>Insecta</taxon>
        <taxon>Pterygota</taxon>
        <taxon>Neoptera</taxon>
        <taxon>Endopterygota</taxon>
        <taxon>Coleoptera</taxon>
        <taxon>Polyphaga</taxon>
        <taxon>Cucujiformia</taxon>
        <taxon>Curculionidae</taxon>
        <taxon>Ceutorhynchinae</taxon>
        <taxon>Ceutorhynchus</taxon>
    </lineage>
</organism>
<dbReference type="AlphaFoldDB" id="A0A9N9MJ06"/>
<evidence type="ECO:0000256" key="11">
    <source>
        <dbReference type="ARBA" id="ARBA00031473"/>
    </source>
</evidence>
<dbReference type="PANTHER" id="PTHR45780">
    <property type="entry name" value="ETHANOLAMINE-PHOSPHATE CYTIDYLYLTRANSFERASE"/>
    <property type="match status" value="1"/>
</dbReference>
<dbReference type="Gene3D" id="3.40.50.620">
    <property type="entry name" value="HUPs"/>
    <property type="match status" value="2"/>
</dbReference>
<dbReference type="InterPro" id="IPR044608">
    <property type="entry name" value="Ect1/PCYT2"/>
</dbReference>
<evidence type="ECO:0000256" key="3">
    <source>
        <dbReference type="ARBA" id="ARBA00022516"/>
    </source>
</evidence>
<dbReference type="Pfam" id="PF01467">
    <property type="entry name" value="CTP_transf_like"/>
    <property type="match status" value="2"/>
</dbReference>
<keyword evidence="4" id="KW-0808">Transferase</keyword>
<evidence type="ECO:0000256" key="5">
    <source>
        <dbReference type="ARBA" id="ARBA00022695"/>
    </source>
</evidence>
<keyword evidence="14" id="KW-1185">Reference proteome</keyword>
<dbReference type="OrthoDB" id="40021at2759"/>
<keyword evidence="6" id="KW-0443">Lipid metabolism</keyword>
<evidence type="ECO:0000256" key="10">
    <source>
        <dbReference type="ARBA" id="ARBA00024221"/>
    </source>
</evidence>
<feature type="domain" description="Cytidyltransferase-like" evidence="12">
    <location>
        <begin position="29"/>
        <end position="153"/>
    </location>
</feature>
<evidence type="ECO:0000256" key="8">
    <source>
        <dbReference type="ARBA" id="ARBA00023264"/>
    </source>
</evidence>
<evidence type="ECO:0000256" key="9">
    <source>
        <dbReference type="ARBA" id="ARBA00024191"/>
    </source>
</evidence>
<evidence type="ECO:0000313" key="14">
    <source>
        <dbReference type="Proteomes" id="UP001152799"/>
    </source>
</evidence>
<evidence type="ECO:0000313" key="13">
    <source>
        <dbReference type="EMBL" id="CAG9764092.1"/>
    </source>
</evidence>
<keyword evidence="3" id="KW-0444">Lipid biosynthesis</keyword>
<evidence type="ECO:0000256" key="2">
    <source>
        <dbReference type="ARBA" id="ARBA00010101"/>
    </source>
</evidence>
<dbReference type="SUPFAM" id="SSF52374">
    <property type="entry name" value="Nucleotidylyl transferase"/>
    <property type="match status" value="2"/>
</dbReference>
<dbReference type="EMBL" id="OU892278">
    <property type="protein sequence ID" value="CAG9764092.1"/>
    <property type="molecule type" value="Genomic_DNA"/>
</dbReference>
<evidence type="ECO:0000259" key="12">
    <source>
        <dbReference type="Pfam" id="PF01467"/>
    </source>
</evidence>
<dbReference type="NCBIfam" id="TIGR00125">
    <property type="entry name" value="cyt_tran_rel"/>
    <property type="match status" value="2"/>
</dbReference>
<comment type="pathway">
    <text evidence="1">Lipid metabolism.</text>
</comment>
<name>A0A9N9MJ06_9CUCU</name>
<dbReference type="InterPro" id="IPR041723">
    <property type="entry name" value="CCT"/>
</dbReference>
<dbReference type="InterPro" id="IPR014729">
    <property type="entry name" value="Rossmann-like_a/b/a_fold"/>
</dbReference>
<reference evidence="13" key="1">
    <citation type="submission" date="2022-01" db="EMBL/GenBank/DDBJ databases">
        <authorList>
            <person name="King R."/>
        </authorList>
    </citation>
    <scope>NUCLEOTIDE SEQUENCE</scope>
</reference>
<proteinExistence type="inferred from homology"/>